<name>A0AAV9X9J1_9PEZI</name>
<evidence type="ECO:0000313" key="3">
    <source>
        <dbReference type="EMBL" id="KAK6538281.1"/>
    </source>
</evidence>
<gene>
    <name evidence="3" type="ORF">TWF694_011160</name>
</gene>
<dbReference type="InterPro" id="IPR002110">
    <property type="entry name" value="Ankyrin_rpt"/>
</dbReference>
<organism evidence="3 4">
    <name type="scientific">Orbilia ellipsospora</name>
    <dbReference type="NCBI Taxonomy" id="2528407"/>
    <lineage>
        <taxon>Eukaryota</taxon>
        <taxon>Fungi</taxon>
        <taxon>Dikarya</taxon>
        <taxon>Ascomycota</taxon>
        <taxon>Pezizomycotina</taxon>
        <taxon>Orbiliomycetes</taxon>
        <taxon>Orbiliales</taxon>
        <taxon>Orbiliaceae</taxon>
        <taxon>Orbilia</taxon>
    </lineage>
</organism>
<feature type="region of interest" description="Disordered" evidence="2">
    <location>
        <begin position="1"/>
        <end position="20"/>
    </location>
</feature>
<feature type="compositionally biased region" description="Polar residues" evidence="2">
    <location>
        <begin position="124"/>
        <end position="139"/>
    </location>
</feature>
<keyword evidence="4" id="KW-1185">Reference proteome</keyword>
<dbReference type="SUPFAM" id="SSF48403">
    <property type="entry name" value="Ankyrin repeat"/>
    <property type="match status" value="1"/>
</dbReference>
<comment type="caution">
    <text evidence="3">The sequence shown here is derived from an EMBL/GenBank/DDBJ whole genome shotgun (WGS) entry which is preliminary data.</text>
</comment>
<proteinExistence type="predicted"/>
<dbReference type="InterPro" id="IPR036770">
    <property type="entry name" value="Ankyrin_rpt-contain_sf"/>
</dbReference>
<feature type="compositionally biased region" description="Polar residues" evidence="2">
    <location>
        <begin position="1"/>
        <end position="17"/>
    </location>
</feature>
<reference evidence="3 4" key="1">
    <citation type="submission" date="2019-10" db="EMBL/GenBank/DDBJ databases">
        <authorList>
            <person name="Palmer J.M."/>
        </authorList>
    </citation>
    <scope>NUCLEOTIDE SEQUENCE [LARGE SCALE GENOMIC DNA]</scope>
    <source>
        <strain evidence="3 4">TWF694</strain>
    </source>
</reference>
<evidence type="ECO:0000256" key="2">
    <source>
        <dbReference type="SAM" id="MobiDB-lite"/>
    </source>
</evidence>
<dbReference type="AlphaFoldDB" id="A0AAV9X9J1"/>
<protein>
    <submittedName>
        <fullName evidence="3">Uncharacterized protein</fullName>
    </submittedName>
</protein>
<evidence type="ECO:0000256" key="1">
    <source>
        <dbReference type="PROSITE-ProRule" id="PRU00023"/>
    </source>
</evidence>
<dbReference type="Gene3D" id="1.25.40.20">
    <property type="entry name" value="Ankyrin repeat-containing domain"/>
    <property type="match status" value="1"/>
</dbReference>
<accession>A0AAV9X9J1</accession>
<keyword evidence="1" id="KW-0040">ANK repeat</keyword>
<dbReference type="PROSITE" id="PS50088">
    <property type="entry name" value="ANK_REPEAT"/>
    <property type="match status" value="1"/>
</dbReference>
<dbReference type="EMBL" id="JAVHJO010000008">
    <property type="protein sequence ID" value="KAK6538281.1"/>
    <property type="molecule type" value="Genomic_DNA"/>
</dbReference>
<feature type="region of interest" description="Disordered" evidence="2">
    <location>
        <begin position="106"/>
        <end position="145"/>
    </location>
</feature>
<dbReference type="Pfam" id="PF13637">
    <property type="entry name" value="Ank_4"/>
    <property type="match status" value="1"/>
</dbReference>
<feature type="repeat" description="ANK" evidence="1">
    <location>
        <begin position="734"/>
        <end position="761"/>
    </location>
</feature>
<evidence type="ECO:0000313" key="4">
    <source>
        <dbReference type="Proteomes" id="UP001365542"/>
    </source>
</evidence>
<dbReference type="Proteomes" id="UP001365542">
    <property type="component" value="Unassembled WGS sequence"/>
</dbReference>
<sequence length="948" mass="106345">MSTETATDPSRLGSSLIENHDGADFRKNFSRLHVATAENSQNEPIKKIQNETMPDGNYENSAEVVAMSETSQPAKAAHIDHEVHIAGSPFTQETSAQGGLGVNAVENAHKGGQGDLRATEHHSPSTVSPRPSTISANSESSKDSGIDLKHSGFVKYLAEQASIEIQRGDTAAAEPYLKRLREIPGTQKVTAELENQSYLRTVEIGKEMLSKRDYLGAYGLLSTLHTEETSWYRDQLIDAIEEFFALWIQQTLQTSPAGDHKEAIRILGVLQELQKGMSRAPSSRVSFEPSNADKIMLTIAERIVDDAINEVKKGVEDFSIKVRVLASVKLFYSMDASHIHGSLKADLCNAITREYLVHAERALQTHSGYWKCLVALNAADEFLRIAEAGQYEGLVPGPDLSLWHDEKKLIKYHCCKRYDDVPSTNKKTFKADTLDFRLKVLSLLEHCFIEQIYHLLTVDADPWQRLWGLLRSLRVFWDHRAHETAELRLDKSENDLRVIELFVWAHFRVWASFEDEEIRRIDYSGLPPELKFLYNYTLAKRQYFGHGNLGAALELCHEALALNVAMKVKAYSTSDVLYLMGRIFTRQGYPLDAEYHYSLIPDFEKYDEWRIYGEAKGVFSGYDVQISRGRLNISDDSLVRILKLALLALWPLNQATVKMAEKLFECLFADDVEWLENAPDIVETTISITIPLTVGGPLLHILCRHAPIDYLKIVLGNPWLVVNDNKKPGAGLMLHIAASRCYHDFIELLLERGVPVDLLDDRGNTALHLLFHSASNLKSTAPTSLNLLLLSKESNQITDKGAQLLRTRNTTGHTPLDYFELAVSALLKNQPHSRRSILIQSKESAREKLAHFDALYNTLHPIIYHRTASTLPSGVFLTDLTPRPGLEAAAMQINTIGQNINILRTQLEKLKTKSDGVVTKAPSHLAPSDPGPTRTKISSLARLVRRLV</sequence>